<dbReference type="Pfam" id="PF08240">
    <property type="entry name" value="ADH_N"/>
    <property type="match status" value="1"/>
</dbReference>
<dbReference type="Proteomes" id="UP001500034">
    <property type="component" value="Unassembled WGS sequence"/>
</dbReference>
<proteinExistence type="predicted"/>
<dbReference type="Gene3D" id="3.40.50.720">
    <property type="entry name" value="NAD(P)-binding Rossmann-like Domain"/>
    <property type="match status" value="1"/>
</dbReference>
<evidence type="ECO:0000313" key="3">
    <source>
        <dbReference type="EMBL" id="GAA4013485.1"/>
    </source>
</evidence>
<dbReference type="InterPro" id="IPR013149">
    <property type="entry name" value="ADH-like_C"/>
</dbReference>
<accession>A0ABP7SLM7</accession>
<dbReference type="EMBL" id="BAABCQ010000250">
    <property type="protein sequence ID" value="GAA4013485.1"/>
    <property type="molecule type" value="Genomic_DNA"/>
</dbReference>
<feature type="domain" description="Enoyl reductase (ER)" evidence="2">
    <location>
        <begin position="2"/>
        <end position="316"/>
    </location>
</feature>
<evidence type="ECO:0000313" key="4">
    <source>
        <dbReference type="Proteomes" id="UP001500034"/>
    </source>
</evidence>
<gene>
    <name evidence="3" type="ORF">GCM10022384_67300</name>
</gene>
<protein>
    <submittedName>
        <fullName evidence="3">NADPH:quinone reductase</fullName>
    </submittedName>
</protein>
<dbReference type="PANTHER" id="PTHR44154:SF1">
    <property type="entry name" value="QUINONE OXIDOREDUCTASE"/>
    <property type="match status" value="1"/>
</dbReference>
<reference evidence="4" key="1">
    <citation type="journal article" date="2019" name="Int. J. Syst. Evol. Microbiol.">
        <title>The Global Catalogue of Microorganisms (GCM) 10K type strain sequencing project: providing services to taxonomists for standard genome sequencing and annotation.</title>
        <authorList>
            <consortium name="The Broad Institute Genomics Platform"/>
            <consortium name="The Broad Institute Genome Sequencing Center for Infectious Disease"/>
            <person name="Wu L."/>
            <person name="Ma J."/>
        </authorList>
    </citation>
    <scope>NUCLEOTIDE SEQUENCE [LARGE SCALE GENOMIC DNA]</scope>
    <source>
        <strain evidence="4">JCM 17027</strain>
    </source>
</reference>
<dbReference type="InterPro" id="IPR020843">
    <property type="entry name" value="ER"/>
</dbReference>
<dbReference type="InterPro" id="IPR036291">
    <property type="entry name" value="NAD(P)-bd_dom_sf"/>
</dbReference>
<dbReference type="InterPro" id="IPR013154">
    <property type="entry name" value="ADH-like_N"/>
</dbReference>
<dbReference type="Pfam" id="PF00107">
    <property type="entry name" value="ADH_zinc_N"/>
    <property type="match status" value="1"/>
</dbReference>
<dbReference type="SUPFAM" id="SSF50129">
    <property type="entry name" value="GroES-like"/>
    <property type="match status" value="1"/>
</dbReference>
<dbReference type="InterPro" id="IPR051603">
    <property type="entry name" value="Zinc-ADH_QOR/CCCR"/>
</dbReference>
<sequence length="319" mass="32888">MPEPGPGEVRVRVAVSGVNHSDWKGRQFGHRNGTLMFPEVIPHNDGSGVIDAVGAGVDRERIGQRVWVWEAAYKRPHGTAAECAVVPSRQAVPLPANISFETGACFGLPAVAAQRCLLAGQKGPDRLGSGALSGRTVLVAGGAGAVGHTAIQLGAWSGATVIATVSGPKKAELARRAGAAHTVEYRSETAESDIRAIAPQGVDLIVEVAATENIATHLEVLAPNGTVAAYGTEGDSVLAFPTKKAIGRNLRFQFVLVMTLSAADKDLASADITRAAADGALAVGEEAGLPIHRFPLQRTGEAQDAVQAGILGKVVVEIG</sequence>
<keyword evidence="1" id="KW-0521">NADP</keyword>
<name>A0ABP7SLM7_9ACTN</name>
<dbReference type="SMART" id="SM00829">
    <property type="entry name" value="PKS_ER"/>
    <property type="match status" value="1"/>
</dbReference>
<dbReference type="SUPFAM" id="SSF51735">
    <property type="entry name" value="NAD(P)-binding Rossmann-fold domains"/>
    <property type="match status" value="1"/>
</dbReference>
<evidence type="ECO:0000256" key="1">
    <source>
        <dbReference type="ARBA" id="ARBA00022857"/>
    </source>
</evidence>
<comment type="caution">
    <text evidence="3">The sequence shown here is derived from an EMBL/GenBank/DDBJ whole genome shotgun (WGS) entry which is preliminary data.</text>
</comment>
<dbReference type="Gene3D" id="3.90.180.10">
    <property type="entry name" value="Medium-chain alcohol dehydrogenases, catalytic domain"/>
    <property type="match status" value="1"/>
</dbReference>
<organism evidence="3 4">
    <name type="scientific">Streptomyces marokkonensis</name>
    <dbReference type="NCBI Taxonomy" id="324855"/>
    <lineage>
        <taxon>Bacteria</taxon>
        <taxon>Bacillati</taxon>
        <taxon>Actinomycetota</taxon>
        <taxon>Actinomycetes</taxon>
        <taxon>Kitasatosporales</taxon>
        <taxon>Streptomycetaceae</taxon>
        <taxon>Streptomyces</taxon>
    </lineage>
</organism>
<keyword evidence="4" id="KW-1185">Reference proteome</keyword>
<dbReference type="InterPro" id="IPR011032">
    <property type="entry name" value="GroES-like_sf"/>
</dbReference>
<dbReference type="PANTHER" id="PTHR44154">
    <property type="entry name" value="QUINONE OXIDOREDUCTASE"/>
    <property type="match status" value="1"/>
</dbReference>
<dbReference type="CDD" id="cd08253">
    <property type="entry name" value="zeta_crystallin"/>
    <property type="match status" value="1"/>
</dbReference>
<evidence type="ECO:0000259" key="2">
    <source>
        <dbReference type="SMART" id="SM00829"/>
    </source>
</evidence>